<keyword evidence="2" id="KW-1185">Reference proteome</keyword>
<accession>A0ACB8QH07</accession>
<gene>
    <name evidence="1" type="ORF">K488DRAFT_53274</name>
</gene>
<protein>
    <submittedName>
        <fullName evidence="1">Cytochrome P450</fullName>
    </submittedName>
</protein>
<proteinExistence type="predicted"/>
<sequence length="516" mass="58552">MLSVSASDIVLPALLAALAAFTISSVLYALKSSKLPYPIPAEEDIQLKLHRAAAEKRGPWEVFDSLTKRYGPIFSFSLRGTPTLVLSTATLGWELLEKRGENYSSRPRLVTAHDILSGGLRGLTSPYNDYWRKWRKIQHLGMNARQSVVYREHQTLEATILLRDITRNIHQYHELIERFASSIVLSISYGRRTSSMNDEVVQYNLQSIRAFRDVISSIPCWPILLWLPRPLQWFRRQHERTFDEDIKFYSALVDSVHDRMTAGTQKDCMTSRALSDGSMQLSKNELAIAVSSPFGAGVHTVRLSTCFMEVAAVLYPEAAKKVQTEFDNVVGRDRMPTFADEAYLPYFSAWIKEVLRRWPVAPAAAPHSVSRDDYFEGHRIPKGTTVFANLSTMLKDPAMFSEPEAFIPERFIAEKDDDLSGRLRDFTLPFGFGRRQCPGIHVASQSIFIVMARLLWTFNIIPAKDASAPDPDAYIFLGLTILPKPFKFALEPRFPDALRILEVEASEADARVKEWE</sequence>
<organism evidence="1 2">
    <name type="scientific">Vararia minispora EC-137</name>
    <dbReference type="NCBI Taxonomy" id="1314806"/>
    <lineage>
        <taxon>Eukaryota</taxon>
        <taxon>Fungi</taxon>
        <taxon>Dikarya</taxon>
        <taxon>Basidiomycota</taxon>
        <taxon>Agaricomycotina</taxon>
        <taxon>Agaricomycetes</taxon>
        <taxon>Russulales</taxon>
        <taxon>Lachnocladiaceae</taxon>
        <taxon>Vararia</taxon>
    </lineage>
</organism>
<reference evidence="1" key="1">
    <citation type="submission" date="2021-02" db="EMBL/GenBank/DDBJ databases">
        <authorList>
            <consortium name="DOE Joint Genome Institute"/>
            <person name="Ahrendt S."/>
            <person name="Looney B.P."/>
            <person name="Miyauchi S."/>
            <person name="Morin E."/>
            <person name="Drula E."/>
            <person name="Courty P.E."/>
            <person name="Chicoki N."/>
            <person name="Fauchery L."/>
            <person name="Kohler A."/>
            <person name="Kuo A."/>
            <person name="Labutti K."/>
            <person name="Pangilinan J."/>
            <person name="Lipzen A."/>
            <person name="Riley R."/>
            <person name="Andreopoulos W."/>
            <person name="He G."/>
            <person name="Johnson J."/>
            <person name="Barry K.W."/>
            <person name="Grigoriev I.V."/>
            <person name="Nagy L."/>
            <person name="Hibbett D."/>
            <person name="Henrissat B."/>
            <person name="Matheny P.B."/>
            <person name="Labbe J."/>
            <person name="Martin F."/>
        </authorList>
    </citation>
    <scope>NUCLEOTIDE SEQUENCE</scope>
    <source>
        <strain evidence="1">EC-137</strain>
    </source>
</reference>
<comment type="caution">
    <text evidence="1">The sequence shown here is derived from an EMBL/GenBank/DDBJ whole genome shotgun (WGS) entry which is preliminary data.</text>
</comment>
<evidence type="ECO:0000313" key="1">
    <source>
        <dbReference type="EMBL" id="KAI0030871.1"/>
    </source>
</evidence>
<name>A0ACB8QH07_9AGAM</name>
<dbReference type="Proteomes" id="UP000814128">
    <property type="component" value="Unassembled WGS sequence"/>
</dbReference>
<dbReference type="EMBL" id="MU273602">
    <property type="protein sequence ID" value="KAI0030871.1"/>
    <property type="molecule type" value="Genomic_DNA"/>
</dbReference>
<evidence type="ECO:0000313" key="2">
    <source>
        <dbReference type="Proteomes" id="UP000814128"/>
    </source>
</evidence>
<reference evidence="1" key="2">
    <citation type="journal article" date="2022" name="New Phytol.">
        <title>Evolutionary transition to the ectomycorrhizal habit in the genomes of a hyperdiverse lineage of mushroom-forming fungi.</title>
        <authorList>
            <person name="Looney B."/>
            <person name="Miyauchi S."/>
            <person name="Morin E."/>
            <person name="Drula E."/>
            <person name="Courty P.E."/>
            <person name="Kohler A."/>
            <person name="Kuo A."/>
            <person name="LaButti K."/>
            <person name="Pangilinan J."/>
            <person name="Lipzen A."/>
            <person name="Riley R."/>
            <person name="Andreopoulos W."/>
            <person name="He G."/>
            <person name="Johnson J."/>
            <person name="Nolan M."/>
            <person name="Tritt A."/>
            <person name="Barry K.W."/>
            <person name="Grigoriev I.V."/>
            <person name="Nagy L.G."/>
            <person name="Hibbett D."/>
            <person name="Henrissat B."/>
            <person name="Matheny P.B."/>
            <person name="Labbe J."/>
            <person name="Martin F.M."/>
        </authorList>
    </citation>
    <scope>NUCLEOTIDE SEQUENCE</scope>
    <source>
        <strain evidence="1">EC-137</strain>
    </source>
</reference>